<feature type="transmembrane region" description="Helical" evidence="11">
    <location>
        <begin position="181"/>
        <end position="202"/>
    </location>
</feature>
<dbReference type="Gene3D" id="1.20.1070.10">
    <property type="entry name" value="Rhodopsin 7-helix transmembrane proteins"/>
    <property type="match status" value="1"/>
</dbReference>
<dbReference type="SUPFAM" id="SSF81321">
    <property type="entry name" value="Family A G protein-coupled receptor-like"/>
    <property type="match status" value="1"/>
</dbReference>
<feature type="transmembrane region" description="Helical" evidence="11">
    <location>
        <begin position="101"/>
        <end position="122"/>
    </location>
</feature>
<evidence type="ECO:0000259" key="12">
    <source>
        <dbReference type="PROSITE" id="PS50262"/>
    </source>
</evidence>
<keyword evidence="6 11" id="KW-0472">Membrane</keyword>
<gene>
    <name evidence="13" type="ORF">LAZ67_21002546</name>
</gene>
<evidence type="ECO:0000313" key="13">
    <source>
        <dbReference type="EMBL" id="UYV82499.1"/>
    </source>
</evidence>
<evidence type="ECO:0000313" key="14">
    <source>
        <dbReference type="Proteomes" id="UP001235939"/>
    </source>
</evidence>
<evidence type="ECO:0000256" key="10">
    <source>
        <dbReference type="SAM" id="MobiDB-lite"/>
    </source>
</evidence>
<keyword evidence="4 11" id="KW-1133">Transmembrane helix</keyword>
<accession>A0ABY6LMR9</accession>
<evidence type="ECO:0000256" key="3">
    <source>
        <dbReference type="ARBA" id="ARBA00022692"/>
    </source>
</evidence>
<feature type="transmembrane region" description="Helical" evidence="11">
    <location>
        <begin position="370"/>
        <end position="395"/>
    </location>
</feature>
<dbReference type="InterPro" id="IPR000611">
    <property type="entry name" value="NPY_rcpt"/>
</dbReference>
<keyword evidence="8 9" id="KW-0807">Transducer</keyword>
<dbReference type="PRINTS" id="PR00237">
    <property type="entry name" value="GPCRRHODOPSN"/>
</dbReference>
<evidence type="ECO:0000256" key="2">
    <source>
        <dbReference type="ARBA" id="ARBA00010663"/>
    </source>
</evidence>
<evidence type="ECO:0000256" key="6">
    <source>
        <dbReference type="ARBA" id="ARBA00023136"/>
    </source>
</evidence>
<feature type="compositionally biased region" description="Polar residues" evidence="10">
    <location>
        <begin position="442"/>
        <end position="462"/>
    </location>
</feature>
<organism evidence="13 14">
    <name type="scientific">Cordylochernes scorpioides</name>
    <dbReference type="NCBI Taxonomy" id="51811"/>
    <lineage>
        <taxon>Eukaryota</taxon>
        <taxon>Metazoa</taxon>
        <taxon>Ecdysozoa</taxon>
        <taxon>Arthropoda</taxon>
        <taxon>Chelicerata</taxon>
        <taxon>Arachnida</taxon>
        <taxon>Pseudoscorpiones</taxon>
        <taxon>Cheliferoidea</taxon>
        <taxon>Chernetidae</taxon>
        <taxon>Cordylochernes</taxon>
    </lineage>
</organism>
<evidence type="ECO:0000256" key="4">
    <source>
        <dbReference type="ARBA" id="ARBA00022989"/>
    </source>
</evidence>
<comment type="subcellular location">
    <subcellularLocation>
        <location evidence="1">Membrane</location>
        <topology evidence="1">Multi-pass membrane protein</topology>
    </subcellularLocation>
</comment>
<feature type="region of interest" description="Disordered" evidence="10">
    <location>
        <begin position="431"/>
        <end position="503"/>
    </location>
</feature>
<feature type="transmembrane region" description="Helical" evidence="11">
    <location>
        <begin position="332"/>
        <end position="350"/>
    </location>
</feature>
<keyword evidence="5 9" id="KW-0297">G-protein coupled receptor</keyword>
<dbReference type="PROSITE" id="PS00237">
    <property type="entry name" value="G_PROTEIN_RECEP_F1_1"/>
    <property type="match status" value="1"/>
</dbReference>
<evidence type="ECO:0000256" key="8">
    <source>
        <dbReference type="ARBA" id="ARBA00023224"/>
    </source>
</evidence>
<evidence type="ECO:0000256" key="7">
    <source>
        <dbReference type="ARBA" id="ARBA00023170"/>
    </source>
</evidence>
<evidence type="ECO:0000256" key="5">
    <source>
        <dbReference type="ARBA" id="ARBA00023040"/>
    </source>
</evidence>
<dbReference type="Proteomes" id="UP001235939">
    <property type="component" value="Chromosome 21"/>
</dbReference>
<evidence type="ECO:0000256" key="9">
    <source>
        <dbReference type="RuleBase" id="RU000688"/>
    </source>
</evidence>
<dbReference type="InterPro" id="IPR000276">
    <property type="entry name" value="GPCR_Rhodpsn"/>
</dbReference>
<dbReference type="EMBL" id="CP092883">
    <property type="protein sequence ID" value="UYV82499.1"/>
    <property type="molecule type" value="Genomic_DNA"/>
</dbReference>
<reference evidence="13 14" key="1">
    <citation type="submission" date="2022-01" db="EMBL/GenBank/DDBJ databases">
        <title>A chromosomal length assembly of Cordylochernes scorpioides.</title>
        <authorList>
            <person name="Zeh D."/>
            <person name="Zeh J."/>
        </authorList>
    </citation>
    <scope>NUCLEOTIDE SEQUENCE [LARGE SCALE GENOMIC DNA]</scope>
    <source>
        <strain evidence="13">IN4F17</strain>
        <tissue evidence="13">Whole Body</tissue>
    </source>
</reference>
<feature type="transmembrane region" description="Helical" evidence="11">
    <location>
        <begin position="232"/>
        <end position="253"/>
    </location>
</feature>
<proteinExistence type="inferred from homology"/>
<protein>
    <submittedName>
        <fullName evidence="13">GPRNPR2</fullName>
    </submittedName>
</protein>
<keyword evidence="14" id="KW-1185">Reference proteome</keyword>
<dbReference type="PANTHER" id="PTHR45695">
    <property type="entry name" value="LEUCOKININ RECEPTOR-RELATED"/>
    <property type="match status" value="1"/>
</dbReference>
<evidence type="ECO:0000256" key="11">
    <source>
        <dbReference type="SAM" id="Phobius"/>
    </source>
</evidence>
<evidence type="ECO:0000256" key="1">
    <source>
        <dbReference type="ARBA" id="ARBA00004141"/>
    </source>
</evidence>
<dbReference type="InterPro" id="IPR017452">
    <property type="entry name" value="GPCR_Rhodpsn_7TM"/>
</dbReference>
<feature type="compositionally biased region" description="Basic and acidic residues" evidence="10">
    <location>
        <begin position="463"/>
        <end position="488"/>
    </location>
</feature>
<dbReference type="Pfam" id="PF00001">
    <property type="entry name" value="7tm_1"/>
    <property type="match status" value="1"/>
</dbReference>
<feature type="domain" description="G-protein coupled receptors family 1 profile" evidence="12">
    <location>
        <begin position="68"/>
        <end position="392"/>
    </location>
</feature>
<dbReference type="PRINTS" id="PR01012">
    <property type="entry name" value="NRPEPTIDEYR"/>
</dbReference>
<comment type="similarity">
    <text evidence="2 9">Belongs to the G-protein coupled receptor 1 family.</text>
</comment>
<sequence>MVIASMFGDSVEKLGENGSVSGSRTLNCRANVSFSERCPLTVELLNCKNGNFANENCPLWTGRPFGFGKVSVVLSLIRNGQYRLLVLESLLTRRLRTVTNFFLLNLAVADLCVGVFCVYQNLSLYLAESWTQGDFLCRMYHFVQSLSYTASVLILAVIAAERYLAVLHPIGSKHLLTRKRLHGTMAAVWTISAAFCAPRLAIAGTVTVPSESSHVTLCVLRRSVYNSELYDVFTFVACFLLPLVLMSILYCAVGTRLWRRNEETCPRNGTHIMVARGSSIACRDVLDVTKVTFGSDFELSPNNSISSFERTSIHVQFRRSAASTMISGRRKVVRLLVAVVLVFAGCHLPFHARKLWQHWSPSYRGGSASATRLTIASTLLMYANSGLNPVLYAFLSASFRRSMIQMLRCEGALCRLPPRLHGRVDIEVRLASGNTGPRGPKISQTLPVTKSRQDSGRQGTSKQIDHCLYRKMEQGREEESKEPMKTDPDYESGDNPTFPKKENTLGRTQEIVSSQEDVTPPPPVSDVLGRLTTTLHQLSAVTGHRERWNRYDGSYEAQSFFTNYDAQADRAQLQYSTRLRKPPNLLQAPLRVTNTRAVNFANICDEVSCRFYLWCEILSTLSVMRYPVDSCRILSLWNPVDLNYGVSPCQLSLYCVNREEQSGCGEFSSTSLHLGRHVVLVVSSRSWSSLIFHVAFWWRCWENQGRQTEDRRKDLEAMGSVIYIFGDWLQDSTAVSKPRPPSKMTMSL</sequence>
<dbReference type="PROSITE" id="PS50262">
    <property type="entry name" value="G_PROTEIN_RECEP_F1_2"/>
    <property type="match status" value="1"/>
</dbReference>
<name>A0ABY6LMR9_9ARAC</name>
<keyword evidence="3 9" id="KW-0812">Transmembrane</keyword>
<dbReference type="PANTHER" id="PTHR45695:SF15">
    <property type="entry name" value="OPSIN RH2"/>
    <property type="match status" value="1"/>
</dbReference>
<keyword evidence="7 9" id="KW-0675">Receptor</keyword>
<feature type="transmembrane region" description="Helical" evidence="11">
    <location>
        <begin position="142"/>
        <end position="160"/>
    </location>
</feature>